<dbReference type="SUPFAM" id="SSF55729">
    <property type="entry name" value="Acyl-CoA N-acyltransferases (Nat)"/>
    <property type="match status" value="1"/>
</dbReference>
<name>A0ABD1GIL2_SALDI</name>
<dbReference type="InterPro" id="IPR016181">
    <property type="entry name" value="Acyl_CoA_acyltransferase"/>
</dbReference>
<keyword evidence="4" id="KW-1185">Reference proteome</keyword>
<feature type="compositionally biased region" description="Basic and acidic residues" evidence="1">
    <location>
        <begin position="1"/>
        <end position="11"/>
    </location>
</feature>
<evidence type="ECO:0000259" key="2">
    <source>
        <dbReference type="Pfam" id="PF23209"/>
    </source>
</evidence>
<feature type="compositionally biased region" description="Basic and acidic residues" evidence="1">
    <location>
        <begin position="34"/>
        <end position="45"/>
    </location>
</feature>
<dbReference type="InterPro" id="IPR042163">
    <property type="entry name" value="PHF12"/>
</dbReference>
<protein>
    <recommendedName>
        <fullName evidence="2">Increased DNA methylation 1 C-terminal domain-containing protein</fullName>
    </recommendedName>
</protein>
<sequence length="622" mass="69815">MSIKVGERSREVEDEVIDLNKELPTERKRKWKRGEKSDSDHKGNKGADGLPKNGRVLRSRIVVMSDGEKCGRPPKIENECVVSLLAEENLQPKKTDDSSNGGGRGRGRPPKVESEHLASSLDKKHLQEKKIGLAIKKKIVKRSRDRKEDKDLHEEWGALQKKKKVLREGTEDKETGLRYKKQLIKDQIRHAVYVDRDGRTHGSVTKAYKKFKEKIDMGTADDTDVLAFTSILEETLRMLFRMTEPGKKKDEKIKSRWTLQARKPRNGSDSDDYELYEGKRTLLAWMIDLGTVPLSGKDFLGVRHEMGEEFSYAILQHRVINDDASLFGNSLKIESNSKLVVIFSVMDECFEPIIYERSGTNIVHNIVYSCGSNIRRLNYDGFYTFVLEKGDELVAVSSIRIHGKQLAEMPFIGTRFMYWRQGMCSRLLHTVEMILSTLGVEKLVIPAISELNKTWTKKSVSGQQFVRAENDSASTGCVEIRPLEHDDDVKENTAYDSNNHAETAAQEKQGDGTGGEADASNEDASQDAEIHDSDRDAIVESAAMESTAAQEKQGDYTGGEAAASNEDASHDAEIHDSEKNAIVESAAMESTAAPEKTSMLNLLKMGFVSTILMRPKRRAFLP</sequence>
<dbReference type="EMBL" id="JBEAFC010000008">
    <property type="protein sequence ID" value="KAL1543839.1"/>
    <property type="molecule type" value="Genomic_DNA"/>
</dbReference>
<dbReference type="PANTHER" id="PTHR46309">
    <property type="entry name" value="PHD FINGER PROTEIN 12"/>
    <property type="match status" value="1"/>
</dbReference>
<dbReference type="AlphaFoldDB" id="A0ABD1GIL2"/>
<feature type="domain" description="Increased DNA methylation 1 C-terminal" evidence="2">
    <location>
        <begin position="350"/>
        <end position="458"/>
    </location>
</feature>
<dbReference type="PANTHER" id="PTHR46309:SF1">
    <property type="entry name" value="PHD FINGER PROTEIN 12"/>
    <property type="match status" value="1"/>
</dbReference>
<feature type="region of interest" description="Disordered" evidence="1">
    <location>
        <begin position="87"/>
        <end position="123"/>
    </location>
</feature>
<accession>A0ABD1GIL2</accession>
<feature type="region of interest" description="Disordered" evidence="1">
    <location>
        <begin position="544"/>
        <end position="574"/>
    </location>
</feature>
<dbReference type="Pfam" id="PF02178">
    <property type="entry name" value="AT_hook"/>
    <property type="match status" value="1"/>
</dbReference>
<reference evidence="3 4" key="1">
    <citation type="submission" date="2024-06" db="EMBL/GenBank/DDBJ databases">
        <title>A chromosome level genome sequence of Diviner's sage (Salvia divinorum).</title>
        <authorList>
            <person name="Ford S.A."/>
            <person name="Ro D.-K."/>
            <person name="Ness R.W."/>
            <person name="Phillips M.A."/>
        </authorList>
    </citation>
    <scope>NUCLEOTIDE SEQUENCE [LARGE SCALE GENOMIC DNA]</scope>
    <source>
        <strain evidence="3">SAF-2024a</strain>
        <tissue evidence="3">Leaf</tissue>
    </source>
</reference>
<organism evidence="3 4">
    <name type="scientific">Salvia divinorum</name>
    <name type="common">Maria pastora</name>
    <name type="synonym">Diviner's sage</name>
    <dbReference type="NCBI Taxonomy" id="28513"/>
    <lineage>
        <taxon>Eukaryota</taxon>
        <taxon>Viridiplantae</taxon>
        <taxon>Streptophyta</taxon>
        <taxon>Embryophyta</taxon>
        <taxon>Tracheophyta</taxon>
        <taxon>Spermatophyta</taxon>
        <taxon>Magnoliopsida</taxon>
        <taxon>eudicotyledons</taxon>
        <taxon>Gunneridae</taxon>
        <taxon>Pentapetalae</taxon>
        <taxon>asterids</taxon>
        <taxon>lamiids</taxon>
        <taxon>Lamiales</taxon>
        <taxon>Lamiaceae</taxon>
        <taxon>Nepetoideae</taxon>
        <taxon>Mentheae</taxon>
        <taxon>Salviinae</taxon>
        <taxon>Salvia</taxon>
        <taxon>Salvia subgen. Calosphace</taxon>
    </lineage>
</organism>
<dbReference type="Proteomes" id="UP001567538">
    <property type="component" value="Unassembled WGS sequence"/>
</dbReference>
<dbReference type="InterPro" id="IPR017956">
    <property type="entry name" value="AT_hook_DNA-bd_motif"/>
</dbReference>
<feature type="compositionally biased region" description="Basic and acidic residues" evidence="1">
    <location>
        <begin position="481"/>
        <end position="493"/>
    </location>
</feature>
<feature type="region of interest" description="Disordered" evidence="1">
    <location>
        <begin position="1"/>
        <end position="75"/>
    </location>
</feature>
<proteinExistence type="predicted"/>
<evidence type="ECO:0000256" key="1">
    <source>
        <dbReference type="SAM" id="MobiDB-lite"/>
    </source>
</evidence>
<comment type="caution">
    <text evidence="3">The sequence shown here is derived from an EMBL/GenBank/DDBJ whole genome shotgun (WGS) entry which is preliminary data.</text>
</comment>
<gene>
    <name evidence="3" type="ORF">AAHA92_20760</name>
</gene>
<evidence type="ECO:0000313" key="3">
    <source>
        <dbReference type="EMBL" id="KAL1543839.1"/>
    </source>
</evidence>
<feature type="compositionally biased region" description="Basic and acidic residues" evidence="1">
    <location>
        <begin position="66"/>
        <end position="75"/>
    </location>
</feature>
<evidence type="ECO:0000313" key="4">
    <source>
        <dbReference type="Proteomes" id="UP001567538"/>
    </source>
</evidence>
<dbReference type="InterPro" id="IPR056511">
    <property type="entry name" value="IDM1_C"/>
</dbReference>
<feature type="compositionally biased region" description="Basic and acidic residues" evidence="1">
    <location>
        <begin position="110"/>
        <end position="123"/>
    </location>
</feature>
<dbReference type="Pfam" id="PF23209">
    <property type="entry name" value="IDM1_C"/>
    <property type="match status" value="1"/>
</dbReference>
<feature type="region of interest" description="Disordered" evidence="1">
    <location>
        <begin position="477"/>
        <end position="532"/>
    </location>
</feature>